<accession>A0A5B9QRQ6</accession>
<dbReference type="GO" id="GO:0016791">
    <property type="term" value="F:phosphatase activity"/>
    <property type="evidence" value="ECO:0007669"/>
    <property type="project" value="TreeGrafter"/>
</dbReference>
<sequence length="533" mass="57874">MGRREVRASQRARIAWQPQSRISVKTTTSRPSYLRLHRAQHDSAPGGEVPTDEMAAFWHSFTESTGWRLDRRSRAIGAPKLLPVREVVYDEEGDAAGLPSLTKPAAQHLAASAAKLIVRLRESEQAVRRQEAELVATATPLAPPEGQAEFADRLDEILQQAVEGTSFVAAAFYMLDDDTSSLKMRAQCGLSEQSLAASSRPLRGALADLEAMVSDVVVIEDCAAGDEIYNSPEPLAAGICAVVSDDDVPIGTLWIWNDTPLAIDPSATAVARLTAIALAAEIARERMTRRGGEIREETQTLRAVSHWQQRQQPAATPLAEGWFVDGLTYTSAPLASTWHTWDILPNGTIALAVAQAHSDAADASMIAATARAAFQSHLGYRLSPKQVLQRVSDTLWQTNTGDQLVSLIYANIDPETGEGTLASAGSAQAMILSRYGFRAITKASEPLCSFPDYSPSETIVRLSPGEVLWAASRDMMEANNNTNSTDTWTQQRVSKFVIDRVQDASHEIVPAMCRALVEQAAVADRSAALLYRQ</sequence>
<dbReference type="EMBL" id="CP042914">
    <property type="protein sequence ID" value="QEG40025.1"/>
    <property type="molecule type" value="Genomic_DNA"/>
</dbReference>
<organism evidence="3 4">
    <name type="scientific">Roseimaritima ulvae</name>
    <dbReference type="NCBI Taxonomy" id="980254"/>
    <lineage>
        <taxon>Bacteria</taxon>
        <taxon>Pseudomonadati</taxon>
        <taxon>Planctomycetota</taxon>
        <taxon>Planctomycetia</taxon>
        <taxon>Pirellulales</taxon>
        <taxon>Pirellulaceae</taxon>
        <taxon>Roseimaritima</taxon>
    </lineage>
</organism>
<evidence type="ECO:0000259" key="2">
    <source>
        <dbReference type="Pfam" id="PF07228"/>
    </source>
</evidence>
<feature type="domain" description="PPM-type phosphatase" evidence="2">
    <location>
        <begin position="347"/>
        <end position="529"/>
    </location>
</feature>
<dbReference type="InterPro" id="IPR036457">
    <property type="entry name" value="PPM-type-like_dom_sf"/>
</dbReference>
<proteinExistence type="predicted"/>
<gene>
    <name evidence="3" type="ORF">UC8_20290</name>
</gene>
<dbReference type="Proteomes" id="UP000325286">
    <property type="component" value="Chromosome"/>
</dbReference>
<keyword evidence="4" id="KW-1185">Reference proteome</keyword>
<dbReference type="InterPro" id="IPR052016">
    <property type="entry name" value="Bact_Sigma-Reg"/>
</dbReference>
<evidence type="ECO:0000313" key="3">
    <source>
        <dbReference type="EMBL" id="QEG40025.1"/>
    </source>
</evidence>
<dbReference type="AlphaFoldDB" id="A0A5B9QRQ6"/>
<dbReference type="OrthoDB" id="250169at2"/>
<protein>
    <submittedName>
        <fullName evidence="3">Stage II sporulation protein E (SpoIIE)</fullName>
    </submittedName>
</protein>
<dbReference type="PANTHER" id="PTHR43156:SF2">
    <property type="entry name" value="STAGE II SPORULATION PROTEIN E"/>
    <property type="match status" value="1"/>
</dbReference>
<name>A0A5B9QRQ6_9BACT</name>
<dbReference type="InterPro" id="IPR001932">
    <property type="entry name" value="PPM-type_phosphatase-like_dom"/>
</dbReference>
<dbReference type="KEGG" id="rul:UC8_20290"/>
<dbReference type="PANTHER" id="PTHR43156">
    <property type="entry name" value="STAGE II SPORULATION PROTEIN E-RELATED"/>
    <property type="match status" value="1"/>
</dbReference>
<evidence type="ECO:0000256" key="1">
    <source>
        <dbReference type="ARBA" id="ARBA00022801"/>
    </source>
</evidence>
<dbReference type="Gene3D" id="3.60.40.10">
    <property type="entry name" value="PPM-type phosphatase domain"/>
    <property type="match status" value="1"/>
</dbReference>
<keyword evidence="1" id="KW-0378">Hydrolase</keyword>
<evidence type="ECO:0000313" key="4">
    <source>
        <dbReference type="Proteomes" id="UP000325286"/>
    </source>
</evidence>
<reference evidence="3 4" key="1">
    <citation type="submission" date="2019-08" db="EMBL/GenBank/DDBJ databases">
        <title>Deep-cultivation of Planctomycetes and their phenomic and genomic characterization uncovers novel biology.</title>
        <authorList>
            <person name="Wiegand S."/>
            <person name="Jogler M."/>
            <person name="Boedeker C."/>
            <person name="Pinto D."/>
            <person name="Vollmers J."/>
            <person name="Rivas-Marin E."/>
            <person name="Kohn T."/>
            <person name="Peeters S.H."/>
            <person name="Heuer A."/>
            <person name="Rast P."/>
            <person name="Oberbeckmann S."/>
            <person name="Bunk B."/>
            <person name="Jeske O."/>
            <person name="Meyerdierks A."/>
            <person name="Storesund J.E."/>
            <person name="Kallscheuer N."/>
            <person name="Luecker S."/>
            <person name="Lage O.M."/>
            <person name="Pohl T."/>
            <person name="Merkel B.J."/>
            <person name="Hornburger P."/>
            <person name="Mueller R.-W."/>
            <person name="Bruemmer F."/>
            <person name="Labrenz M."/>
            <person name="Spormann A.M."/>
            <person name="Op den Camp H."/>
            <person name="Overmann J."/>
            <person name="Amann R."/>
            <person name="Jetten M.S.M."/>
            <person name="Mascher T."/>
            <person name="Medema M.H."/>
            <person name="Devos D.P."/>
            <person name="Kaster A.-K."/>
            <person name="Ovreas L."/>
            <person name="Rohde M."/>
            <person name="Galperin M.Y."/>
            <person name="Jogler C."/>
        </authorList>
    </citation>
    <scope>NUCLEOTIDE SEQUENCE [LARGE SCALE GENOMIC DNA]</scope>
    <source>
        <strain evidence="3 4">UC8</strain>
    </source>
</reference>
<dbReference type="Gene3D" id="3.30.450.40">
    <property type="match status" value="1"/>
</dbReference>
<dbReference type="SUPFAM" id="SSF55781">
    <property type="entry name" value="GAF domain-like"/>
    <property type="match status" value="1"/>
</dbReference>
<dbReference type="Pfam" id="PF07228">
    <property type="entry name" value="SpoIIE"/>
    <property type="match status" value="1"/>
</dbReference>
<dbReference type="InterPro" id="IPR029016">
    <property type="entry name" value="GAF-like_dom_sf"/>
</dbReference>